<feature type="compositionally biased region" description="Acidic residues" evidence="2">
    <location>
        <begin position="212"/>
        <end position="232"/>
    </location>
</feature>
<feature type="compositionally biased region" description="Acidic residues" evidence="2">
    <location>
        <begin position="239"/>
        <end position="264"/>
    </location>
</feature>
<sequence length="1939" mass="229405">MNDPIKIVWKYKNKNRRVQYSTYIFVGNMVPKDIMKILTEITDLNFYDTISTISKNDYKKMEDYYGIKWYEFFFNRYHIDNSIDMIKESKIQKKDIIDKYGNNWYETHISSRKLIRKEIIYSYEALVKYENEHRKTKERGFGFDDIDESDFRTVKSAFKEKNNSDSELPSLSNSSFSDTESSISDNIEQNGGEIFKISSINQFANNQYGGKDDDDDINNDVDDVNDNEDYDNIDNINNEGDENESTEYDNSNDDNDENNMNDFDENINMNNMDAMDEIEEMYDEDVIYADKKISETENLIKKALNNDNILKKNIASMIEFDKSNDDSVYDNNLKDVFKKYYVTMQYIFKDDSIKSMRQKICCSLKMNTIFGDDLYLTPFRQYFWIEYDFEDKINKIAIGQKWMRRNELLSIDVEPNNNMKVYEELRGQLKLLRDNMKRYNNKIRAEDEDNNILFDYDNYLVNNEIYMIDTYNELGVGFSPDTETLKNLQDVYFKLYFRKIRSDDIKSIIDCLNKNGNVEIQRNQVIFETINNDLILENEIDTTIETVRRTEKYQYLFKDSYITQSVIHVSLHYSGEQKLNLYKIFNKFELDGTYPFIQYQTTDGNIVYKFGEKSMVEYFGKNDHQDLLTKWFENAPYGISIKTKAKDKSGDKFLSINLNENGRIEYKTQWKEEDTATVEDINKTYVYIYNLINKLNGEKNGITFIMPKEKEFKHAFINSIQKFELPKGYTINHNDLSNFSRYFFSRVVLVIDPQARQSKIQKNEEKSKYGTYLRYKKVSKYDNQSKNEQRIMHFIKNYEFTEKHLITVLSNQFNITELKALEEYERVKHKYPNLKKARKILKKLDIIPKYKPPGIGIDIQGKEVSKYKIRISGARDKVQLDRITTFMNILMHLYVETYLLKKPEKQILKKKLELLKNIATRRNKVDDFVKYSKDIAQVKQMTKVDKMRIGFKPEKGQNQWTRSCQNSGDNKKRRPQQYNSTKIGDLLKRGYYLNKKKGVYERKVMIKERGKKKEVTLQAIKFAEYDETGELTGNEIFYTCDPEENGEHFYIGFLTKSKNPFGQCMPCGFKKDQMNTTSKKKREFIENCLNPKIEANKKLGEGDSGDKLYILQDTNKLHDGRLGFLPRYLDIYFNFLMNKQKKIKHHYLIETQTGYFLKYGSNQDAYQFLNCIGAIYDITVDEIKKKIITFLKEKDKSQQYFISIGNGDIKSQFKTQEDYIFFLENSDHLSYEIVGDIISLPNVLTKFGMNIVIFNKKITTINDSFDKEKTREDFFIQCQTMENVYGLTDKNKDCLLIIKEGNNYYPIIMVKKDDEISKNIEIYKKFNYTDEKDKSNIVNHINDFYQKSCIEYFIEKRQIGLTAKMTRKHLESINKDEYMIKYQYIDSKNKCKYLITKNDIMIPVYPSGSLYDVQITKNISKYIKSYDETVKQMTALYNASNKKIPVNLIGVYLNSQKKHTDAEMHINGIMSDAYYLIPVLEFTMTKKQLTDKGLLVEQNPQIDEIDNAIEKSDKEKDNEIDERIKNVNLWKYESESYELFRLEFSNFINSNDNQQLKLKLENIITNKTLSKMEKAEKIKLFLYKIIDNSLYQRYKLISNDIQTGGGDKFVYLSNKMPNINNYKINNDKNICSNSTTKDECSIHPHCKWAYSSCWFISTVDNIIKMINKISDELASNDVKCFEILRIGNYYVSDIGDYNKFTERPGQKIVKSTSSNINKVLNELFGKDKIFYKIGKKRMKIIETSYVQLNQDNQQIDMKTFYLQKIIQNNMSLFRAYSNGYYWVKNKYADMSLRNLGFYNPIQTDIAIHFMSIVIDWLIKQTNMKRLTADILKFLPKSKNIDDSIQTLTLKLIKDLQNNTNCMIELFILNQINDIPIVVYDEYHTIMYIFDNGLIYDINNKKDIATAKKYSNKPEFINIRFILNEHNTSIEKIEVIYFKD</sequence>
<feature type="compositionally biased region" description="Low complexity" evidence="2">
    <location>
        <begin position="165"/>
        <end position="184"/>
    </location>
</feature>
<dbReference type="Proteomes" id="UP000240325">
    <property type="component" value="Segment"/>
</dbReference>
<dbReference type="EMBL" id="MF782455">
    <property type="protein sequence ID" value="ATZ80744.1"/>
    <property type="molecule type" value="Genomic_DNA"/>
</dbReference>
<feature type="coiled-coil region" evidence="1">
    <location>
        <begin position="422"/>
        <end position="449"/>
    </location>
</feature>
<feature type="compositionally biased region" description="Polar residues" evidence="2">
    <location>
        <begin position="957"/>
        <end position="968"/>
    </location>
</feature>
<accession>A0A2H4UV57</accession>
<evidence type="ECO:0000313" key="3">
    <source>
        <dbReference type="EMBL" id="ATZ80744.1"/>
    </source>
</evidence>
<proteinExistence type="predicted"/>
<protein>
    <submittedName>
        <fullName evidence="3">Early transcription factor large subunit</fullName>
    </submittedName>
</protein>
<reference evidence="3" key="1">
    <citation type="journal article" date="2017" name="Elife">
        <title>The kinetoplastid-infecting Bodo saltans virus (BsV), a window into the most abundant giant viruses in the sea.</title>
        <authorList>
            <person name="Deeg C.M."/>
            <person name="Chow C.-E.T."/>
            <person name="Suttle C.A."/>
        </authorList>
    </citation>
    <scope>NUCLEOTIDE SEQUENCE</scope>
    <source>
        <strain evidence="3">NG1</strain>
    </source>
</reference>
<feature type="region of interest" description="Disordered" evidence="2">
    <location>
        <begin position="158"/>
        <end position="186"/>
    </location>
</feature>
<organism evidence="3">
    <name type="scientific">Bodo saltans virus</name>
    <dbReference type="NCBI Taxonomy" id="2024608"/>
    <lineage>
        <taxon>Viruses</taxon>
        <taxon>Varidnaviria</taxon>
        <taxon>Bamfordvirae</taxon>
        <taxon>Nucleocytoviricota</taxon>
        <taxon>Megaviricetes</taxon>
        <taxon>Imitervirales</taxon>
        <taxon>Mimiviridae</taxon>
        <taxon>Klosneuvirinae</taxon>
        <taxon>Theiavirus</taxon>
        <taxon>Theiavirus salishense</taxon>
    </lineage>
</organism>
<gene>
    <name evidence="3" type="ORF">BMW23_0698</name>
</gene>
<evidence type="ECO:0000256" key="2">
    <source>
        <dbReference type="SAM" id="MobiDB-lite"/>
    </source>
</evidence>
<evidence type="ECO:0000313" key="4">
    <source>
        <dbReference type="Proteomes" id="UP000240325"/>
    </source>
</evidence>
<keyword evidence="4" id="KW-1185">Reference proteome</keyword>
<evidence type="ECO:0000256" key="1">
    <source>
        <dbReference type="SAM" id="Coils"/>
    </source>
</evidence>
<name>A0A2H4UV57_9VIRU</name>
<feature type="region of interest" description="Disordered" evidence="2">
    <location>
        <begin position="957"/>
        <end position="979"/>
    </location>
</feature>
<feature type="region of interest" description="Disordered" evidence="2">
    <location>
        <begin position="206"/>
        <end position="264"/>
    </location>
</feature>
<keyword evidence="1" id="KW-0175">Coiled coil</keyword>